<keyword evidence="8" id="KW-0677">Repeat</keyword>
<dbReference type="Pfam" id="PF01442">
    <property type="entry name" value="Apolipoprotein"/>
    <property type="match status" value="1"/>
</dbReference>
<comment type="similarity">
    <text evidence="2">Belongs to the apolipoprotein A1/A4/E family.</text>
</comment>
<dbReference type="GO" id="GO:0042157">
    <property type="term" value="P:lipoprotein metabolic process"/>
    <property type="evidence" value="ECO:0007669"/>
    <property type="project" value="InterPro"/>
</dbReference>
<comment type="subunit">
    <text evidence="3">Homodimer.</text>
</comment>
<dbReference type="GO" id="GO:0034361">
    <property type="term" value="C:very-low-density lipoprotein particle"/>
    <property type="evidence" value="ECO:0007669"/>
    <property type="project" value="TreeGrafter"/>
</dbReference>
<keyword evidence="6" id="KW-0964">Secreted</keyword>
<evidence type="ECO:0000256" key="12">
    <source>
        <dbReference type="ARBA" id="ARBA00042591"/>
    </source>
</evidence>
<feature type="coiled-coil region" evidence="13">
    <location>
        <begin position="262"/>
        <end position="304"/>
    </location>
</feature>
<keyword evidence="13" id="KW-0175">Coiled coil</keyword>
<dbReference type="Gene3D" id="1.20.120.20">
    <property type="entry name" value="Apolipoprotein"/>
    <property type="match status" value="1"/>
</dbReference>
<keyword evidence="5" id="KW-0162">Chylomicron</keyword>
<evidence type="ECO:0000256" key="2">
    <source>
        <dbReference type="ARBA" id="ARBA00008788"/>
    </source>
</evidence>
<dbReference type="GO" id="GO:0060228">
    <property type="term" value="F:phosphatidylcholine-sterol O-acyltransferase activator activity"/>
    <property type="evidence" value="ECO:0007669"/>
    <property type="project" value="TreeGrafter"/>
</dbReference>
<evidence type="ECO:0000256" key="9">
    <source>
        <dbReference type="ARBA" id="ARBA00023055"/>
    </source>
</evidence>
<evidence type="ECO:0000256" key="7">
    <source>
        <dbReference type="ARBA" id="ARBA00022729"/>
    </source>
</evidence>
<dbReference type="Ensembl" id="ENSVKKT00000005978.1">
    <property type="protein sequence ID" value="ENSVKKP00000005819.1"/>
    <property type="gene ID" value="ENSVKKG00000004256.1"/>
</dbReference>
<organism evidence="14 15">
    <name type="scientific">Varanus komodoensis</name>
    <name type="common">Komodo dragon</name>
    <dbReference type="NCBI Taxonomy" id="61221"/>
    <lineage>
        <taxon>Eukaryota</taxon>
        <taxon>Metazoa</taxon>
        <taxon>Chordata</taxon>
        <taxon>Craniata</taxon>
        <taxon>Vertebrata</taxon>
        <taxon>Euteleostomi</taxon>
        <taxon>Lepidosauria</taxon>
        <taxon>Squamata</taxon>
        <taxon>Bifurcata</taxon>
        <taxon>Unidentata</taxon>
        <taxon>Episquamata</taxon>
        <taxon>Toxicofera</taxon>
        <taxon>Anguimorpha</taxon>
        <taxon>Paleoanguimorpha</taxon>
        <taxon>Varanoidea</taxon>
        <taxon>Varanidae</taxon>
        <taxon>Varanus</taxon>
    </lineage>
</organism>
<dbReference type="SUPFAM" id="SSF58113">
    <property type="entry name" value="Apolipoprotein A-I"/>
    <property type="match status" value="2"/>
</dbReference>
<keyword evidence="15" id="KW-1185">Reference proteome</keyword>
<dbReference type="GO" id="GO:0042627">
    <property type="term" value="C:chylomicron"/>
    <property type="evidence" value="ECO:0007669"/>
    <property type="project" value="UniProtKB-KW"/>
</dbReference>
<dbReference type="GO" id="GO:0005543">
    <property type="term" value="F:phospholipid binding"/>
    <property type="evidence" value="ECO:0007669"/>
    <property type="project" value="TreeGrafter"/>
</dbReference>
<keyword evidence="4" id="KW-0813">Transport</keyword>
<evidence type="ECO:0000256" key="5">
    <source>
        <dbReference type="ARBA" id="ARBA00022513"/>
    </source>
</evidence>
<comment type="function">
    <text evidence="10">May have a role in chylomicrons and VLDL secretion and catabolism. Required for efficient activation of lipoprotein lipase by ApoC-II; potent activator of LCAT. Apoa-IV is a major component of HDL and chylomicrons.</text>
</comment>
<evidence type="ECO:0000256" key="3">
    <source>
        <dbReference type="ARBA" id="ARBA00011738"/>
    </source>
</evidence>
<dbReference type="GO" id="GO:0055090">
    <property type="term" value="P:acylglycerol homeostasis"/>
    <property type="evidence" value="ECO:0007669"/>
    <property type="project" value="TreeGrafter"/>
</dbReference>
<evidence type="ECO:0000256" key="10">
    <source>
        <dbReference type="ARBA" id="ARBA00037735"/>
    </source>
</evidence>
<dbReference type="PANTHER" id="PTHR18976:SF1">
    <property type="entry name" value="APOLIPOPROTEIN A-IV"/>
    <property type="match status" value="1"/>
</dbReference>
<dbReference type="Proteomes" id="UP000694545">
    <property type="component" value="Unplaced"/>
</dbReference>
<dbReference type="OMA" id="IININCE"/>
<dbReference type="Gene3D" id="1.20.5.1230">
    <property type="entry name" value="Apolipoprotein A-I"/>
    <property type="match status" value="1"/>
</dbReference>
<dbReference type="GO" id="GO:0034362">
    <property type="term" value="C:low-density lipoprotein particle"/>
    <property type="evidence" value="ECO:0007669"/>
    <property type="project" value="TreeGrafter"/>
</dbReference>
<reference evidence="14" key="1">
    <citation type="submission" date="2025-08" db="UniProtKB">
        <authorList>
            <consortium name="Ensembl"/>
        </authorList>
    </citation>
    <scope>IDENTIFICATION</scope>
</reference>
<evidence type="ECO:0000256" key="8">
    <source>
        <dbReference type="ARBA" id="ARBA00022737"/>
    </source>
</evidence>
<dbReference type="GO" id="GO:0033344">
    <property type="term" value="P:cholesterol efflux"/>
    <property type="evidence" value="ECO:0007669"/>
    <property type="project" value="TreeGrafter"/>
</dbReference>
<evidence type="ECO:0000313" key="15">
    <source>
        <dbReference type="Proteomes" id="UP000694545"/>
    </source>
</evidence>
<dbReference type="PANTHER" id="PTHR18976">
    <property type="entry name" value="APOLIPOPROTEIN"/>
    <property type="match status" value="1"/>
</dbReference>
<name>A0A8D2KSY9_VARKO</name>
<proteinExistence type="inferred from homology"/>
<comment type="subcellular location">
    <subcellularLocation>
        <location evidence="1">Secreted</location>
    </subcellularLocation>
</comment>
<evidence type="ECO:0000313" key="14">
    <source>
        <dbReference type="Ensembl" id="ENSVKKP00000005819.1"/>
    </source>
</evidence>
<dbReference type="GO" id="GO:0033700">
    <property type="term" value="P:phospholipid efflux"/>
    <property type="evidence" value="ECO:0007669"/>
    <property type="project" value="TreeGrafter"/>
</dbReference>
<protein>
    <recommendedName>
        <fullName evidence="11">Apolipoprotein A-IV</fullName>
    </recommendedName>
    <alternativeName>
        <fullName evidence="12">Apolipoprotein A4</fullName>
    </alternativeName>
</protein>
<reference evidence="14" key="2">
    <citation type="submission" date="2025-09" db="UniProtKB">
        <authorList>
            <consortium name="Ensembl"/>
        </authorList>
    </citation>
    <scope>IDENTIFICATION</scope>
</reference>
<keyword evidence="7" id="KW-0732">Signal</keyword>
<dbReference type="GO" id="GO:0008203">
    <property type="term" value="P:cholesterol metabolic process"/>
    <property type="evidence" value="ECO:0007669"/>
    <property type="project" value="TreeGrafter"/>
</dbReference>
<dbReference type="InterPro" id="IPR000074">
    <property type="entry name" value="ApoA_E"/>
</dbReference>
<evidence type="ECO:0000256" key="1">
    <source>
        <dbReference type="ARBA" id="ARBA00004613"/>
    </source>
</evidence>
<feature type="coiled-coil region" evidence="13">
    <location>
        <begin position="156"/>
        <end position="183"/>
    </location>
</feature>
<sequence length="381" mass="42884">MAQKPSLGPGCPASPAPATCWETSQGSFPTLCSLPHRDTFKALIQNKAQDLQSLQGNMGPFTSEFLTQLKEESQKLAEHMQQKLQRFQGGISSHAAEVGGKVADTIQSVKNDFTPFVERVQTLVNENVAGMEETLKVAFQKLKENTGSLPYADQLQQSIQQQVEQMKGNLELLNEELNARVDQRMQDLHAQVSPYMQHMQEQLTRQLAGMSDHMKEKAEQLRAKMLERAKGLQDSLSHVLMELREKLQSNSGETMAYVTQVNERIEGHVEEFRQNAEQVREVFLQTLGQGMEELQQNLQSVTGEVGHMRSLEEEMNIRINDFLNSMKNELHWWEAKGPRAFGGNSVGRCCASLTRTLGEGQPLIREEKLSGSGRVESCKWI</sequence>
<dbReference type="GO" id="GO:1903561">
    <property type="term" value="C:extracellular vesicle"/>
    <property type="evidence" value="ECO:0007669"/>
    <property type="project" value="TreeGrafter"/>
</dbReference>
<dbReference type="InterPro" id="IPR050163">
    <property type="entry name" value="Apolipoprotein_A1/A4/E"/>
</dbReference>
<evidence type="ECO:0000256" key="4">
    <source>
        <dbReference type="ARBA" id="ARBA00022448"/>
    </source>
</evidence>
<dbReference type="GO" id="GO:0120020">
    <property type="term" value="F:cholesterol transfer activity"/>
    <property type="evidence" value="ECO:0007669"/>
    <property type="project" value="TreeGrafter"/>
</dbReference>
<accession>A0A8D2KSY9</accession>
<dbReference type="AlphaFoldDB" id="A0A8D2KSY9"/>
<dbReference type="GO" id="GO:0034364">
    <property type="term" value="C:high-density lipoprotein particle"/>
    <property type="evidence" value="ECO:0007669"/>
    <property type="project" value="TreeGrafter"/>
</dbReference>
<evidence type="ECO:0000256" key="6">
    <source>
        <dbReference type="ARBA" id="ARBA00022525"/>
    </source>
</evidence>
<keyword evidence="9" id="KW-0445">Lipid transport</keyword>
<evidence type="ECO:0000256" key="11">
    <source>
        <dbReference type="ARBA" id="ARBA00041197"/>
    </source>
</evidence>
<evidence type="ECO:0000256" key="13">
    <source>
        <dbReference type="SAM" id="Coils"/>
    </source>
</evidence>